<dbReference type="RefSeq" id="XP_033586245.1">
    <property type="nucleotide sequence ID" value="XM_033734723.1"/>
</dbReference>
<keyword evidence="4" id="KW-1185">Reference proteome</keyword>
<name>A0A6A6PIC1_9PEZI</name>
<dbReference type="GeneID" id="54475725"/>
<feature type="signal peptide" evidence="2">
    <location>
        <begin position="1"/>
        <end position="25"/>
    </location>
</feature>
<gene>
    <name evidence="3" type="ORF">BDY17DRAFT_304411</name>
</gene>
<reference evidence="3" key="1">
    <citation type="journal article" date="2020" name="Stud. Mycol.">
        <title>101 Dothideomycetes genomes: a test case for predicting lifestyles and emergence of pathogens.</title>
        <authorList>
            <person name="Haridas S."/>
            <person name="Albert R."/>
            <person name="Binder M."/>
            <person name="Bloem J."/>
            <person name="Labutti K."/>
            <person name="Salamov A."/>
            <person name="Andreopoulos B."/>
            <person name="Baker S."/>
            <person name="Barry K."/>
            <person name="Bills G."/>
            <person name="Bluhm B."/>
            <person name="Cannon C."/>
            <person name="Castanera R."/>
            <person name="Culley D."/>
            <person name="Daum C."/>
            <person name="Ezra D."/>
            <person name="Gonzalez J."/>
            <person name="Henrissat B."/>
            <person name="Kuo A."/>
            <person name="Liang C."/>
            <person name="Lipzen A."/>
            <person name="Lutzoni F."/>
            <person name="Magnuson J."/>
            <person name="Mondo S."/>
            <person name="Nolan M."/>
            <person name="Ohm R."/>
            <person name="Pangilinan J."/>
            <person name="Park H.-J."/>
            <person name="Ramirez L."/>
            <person name="Alfaro M."/>
            <person name="Sun H."/>
            <person name="Tritt A."/>
            <person name="Yoshinaga Y."/>
            <person name="Zwiers L.-H."/>
            <person name="Turgeon B."/>
            <person name="Goodwin S."/>
            <person name="Spatafora J."/>
            <person name="Crous P."/>
            <person name="Grigoriev I."/>
        </authorList>
    </citation>
    <scope>NUCLEOTIDE SEQUENCE</scope>
    <source>
        <strain evidence="3">CBS 113389</strain>
    </source>
</reference>
<feature type="region of interest" description="Disordered" evidence="1">
    <location>
        <begin position="101"/>
        <end position="125"/>
    </location>
</feature>
<dbReference type="EMBL" id="MU001641">
    <property type="protein sequence ID" value="KAF2479675.1"/>
    <property type="molecule type" value="Genomic_DNA"/>
</dbReference>
<proteinExistence type="predicted"/>
<dbReference type="Proteomes" id="UP000799767">
    <property type="component" value="Unassembled WGS sequence"/>
</dbReference>
<accession>A0A6A6PIC1</accession>
<protein>
    <recommendedName>
        <fullName evidence="5">GATA-type domain-containing protein</fullName>
    </recommendedName>
</protein>
<evidence type="ECO:0000313" key="3">
    <source>
        <dbReference type="EMBL" id="KAF2479675.1"/>
    </source>
</evidence>
<keyword evidence="2" id="KW-0732">Signal</keyword>
<evidence type="ECO:0000313" key="4">
    <source>
        <dbReference type="Proteomes" id="UP000799767"/>
    </source>
</evidence>
<evidence type="ECO:0000256" key="2">
    <source>
        <dbReference type="SAM" id="SignalP"/>
    </source>
</evidence>
<organism evidence="3 4">
    <name type="scientific">Neohortaea acidophila</name>
    <dbReference type="NCBI Taxonomy" id="245834"/>
    <lineage>
        <taxon>Eukaryota</taxon>
        <taxon>Fungi</taxon>
        <taxon>Dikarya</taxon>
        <taxon>Ascomycota</taxon>
        <taxon>Pezizomycotina</taxon>
        <taxon>Dothideomycetes</taxon>
        <taxon>Dothideomycetidae</taxon>
        <taxon>Mycosphaerellales</taxon>
        <taxon>Teratosphaeriaceae</taxon>
        <taxon>Neohortaea</taxon>
    </lineage>
</organism>
<sequence>MSELILLIPLLIPLLLATAIHPSHCSLSHFRRPNSIPNARNTIMTAASSRIAKAPRARGRPPSTNVPCADCVLRASQKQNASSEIELCAHCTAALHRHRKSQSDLPTTTPVTRRRCQKTDENASRSCKAGKLPAVHGREWQQDQQFQSLVSAPLLDCDCVWQQSRSHARDVGIERPQEYGVSWTRQQQQQQHQPVDATYSYLPYEQHRSTPPAPSNPMFTRMQRPPYPIENMSSHKLHAPYYNDAPTPNIRRPSTRPELFYDGDGMPMPNCYDHEAFWQEFGVAGV</sequence>
<evidence type="ECO:0000256" key="1">
    <source>
        <dbReference type="SAM" id="MobiDB-lite"/>
    </source>
</evidence>
<dbReference type="AlphaFoldDB" id="A0A6A6PIC1"/>
<feature type="chain" id="PRO_5025664187" description="GATA-type domain-containing protein" evidence="2">
    <location>
        <begin position="26"/>
        <end position="286"/>
    </location>
</feature>
<evidence type="ECO:0008006" key="5">
    <source>
        <dbReference type="Google" id="ProtNLM"/>
    </source>
</evidence>